<dbReference type="GO" id="GO:0042981">
    <property type="term" value="P:regulation of apoptotic process"/>
    <property type="evidence" value="ECO:0007669"/>
    <property type="project" value="InterPro"/>
</dbReference>
<evidence type="ECO:0000256" key="11">
    <source>
        <dbReference type="ARBA" id="ARBA00022843"/>
    </source>
</evidence>
<evidence type="ECO:0000256" key="8">
    <source>
        <dbReference type="ARBA" id="ARBA00022692"/>
    </source>
</evidence>
<dbReference type="FunFam" id="1.10.437.10:FF:000014">
    <property type="entry name" value="Bcl-2-like protein 10"/>
    <property type="match status" value="1"/>
</dbReference>
<comment type="similarity">
    <text evidence="6">Belongs to the Bcl-2 family.</text>
</comment>
<dbReference type="InterPro" id="IPR002475">
    <property type="entry name" value="Bcl2-like"/>
</dbReference>
<dbReference type="GeneID" id="101826008"/>
<dbReference type="SUPFAM" id="SSF56854">
    <property type="entry name" value="Bcl-2 inhibitors of programmed cell death"/>
    <property type="match status" value="1"/>
</dbReference>
<keyword evidence="15" id="KW-0206">Cytoskeleton</keyword>
<keyword evidence="16" id="KW-0539">Nucleus</keyword>
<keyword evidence="9" id="KW-0053">Apoptosis</keyword>
<dbReference type="Gene3D" id="1.10.437.10">
    <property type="entry name" value="Blc2-like"/>
    <property type="match status" value="1"/>
</dbReference>
<dbReference type="GO" id="GO:0008630">
    <property type="term" value="P:intrinsic apoptotic signaling pathway in response to DNA damage"/>
    <property type="evidence" value="ECO:0007669"/>
    <property type="project" value="TreeGrafter"/>
</dbReference>
<evidence type="ECO:0000256" key="19">
    <source>
        <dbReference type="ARBA" id="ARBA00077411"/>
    </source>
</evidence>
<evidence type="ECO:0000256" key="1">
    <source>
        <dbReference type="ARBA" id="ARBA00001913"/>
    </source>
</evidence>
<dbReference type="GO" id="GO:0005741">
    <property type="term" value="C:mitochondrial outer membrane"/>
    <property type="evidence" value="ECO:0007669"/>
    <property type="project" value="TreeGrafter"/>
</dbReference>
<name>A0A1U7QVA0_MESAU</name>
<evidence type="ECO:0000256" key="15">
    <source>
        <dbReference type="ARBA" id="ARBA00023212"/>
    </source>
</evidence>
<evidence type="ECO:0000256" key="2">
    <source>
        <dbReference type="ARBA" id="ARBA00004126"/>
    </source>
</evidence>
<evidence type="ECO:0000256" key="17">
    <source>
        <dbReference type="ARBA" id="ARBA00053352"/>
    </source>
</evidence>
<dbReference type="CTD" id="10017"/>
<comment type="cofactor">
    <cofactor evidence="1">
        <name>Ca(2+)</name>
        <dbReference type="ChEBI" id="CHEBI:29108"/>
    </cofactor>
</comment>
<reference evidence="24" key="1">
    <citation type="submission" date="2025-08" db="UniProtKB">
        <authorList>
            <consortium name="RefSeq"/>
        </authorList>
    </citation>
    <scope>IDENTIFICATION</scope>
    <source>
        <tissue evidence="24">Liver</tissue>
    </source>
</reference>
<evidence type="ECO:0000313" key="23">
    <source>
        <dbReference type="Proteomes" id="UP000886700"/>
    </source>
</evidence>
<evidence type="ECO:0000256" key="7">
    <source>
        <dbReference type="ARBA" id="ARBA00022490"/>
    </source>
</evidence>
<evidence type="ECO:0000259" key="22">
    <source>
        <dbReference type="SMART" id="SM00337"/>
    </source>
</evidence>
<dbReference type="RefSeq" id="XP_005073785.1">
    <property type="nucleotide sequence ID" value="XM_005073728.3"/>
</dbReference>
<evidence type="ECO:0000256" key="10">
    <source>
        <dbReference type="ARBA" id="ARBA00022824"/>
    </source>
</evidence>
<dbReference type="PANTHER" id="PTHR11256:SF47">
    <property type="entry name" value="BCL-2-LIKE PROTEIN 10"/>
    <property type="match status" value="1"/>
</dbReference>
<keyword evidence="13" id="KW-0496">Mitochondrion</keyword>
<evidence type="ECO:0000256" key="12">
    <source>
        <dbReference type="ARBA" id="ARBA00022989"/>
    </source>
</evidence>
<dbReference type="CDD" id="cd06845">
    <property type="entry name" value="Bcl-2_like"/>
    <property type="match status" value="1"/>
</dbReference>
<evidence type="ECO:0000256" key="20">
    <source>
        <dbReference type="ARBA" id="ARBA00078307"/>
    </source>
</evidence>
<accession>A0A1U7QVA0</accession>
<evidence type="ECO:0000256" key="9">
    <source>
        <dbReference type="ARBA" id="ARBA00022703"/>
    </source>
</evidence>
<dbReference type="InterPro" id="IPR020726">
    <property type="entry name" value="Bcl2_BH2_motif_CS"/>
</dbReference>
<keyword evidence="8 21" id="KW-0812">Transmembrane</keyword>
<dbReference type="InterPro" id="IPR046371">
    <property type="entry name" value="Bcl-2_BH1-3"/>
</dbReference>
<keyword evidence="7" id="KW-0963">Cytoplasm</keyword>
<keyword evidence="23" id="KW-1185">Reference proteome</keyword>
<dbReference type="InterPro" id="IPR036834">
    <property type="entry name" value="Bcl-2-like_sf"/>
</dbReference>
<comment type="subcellular location">
    <subcellularLocation>
        <location evidence="4">Cytoplasm</location>
        <location evidence="4">Cytoskeleton</location>
        <location evidence="4">Spindle</location>
    </subcellularLocation>
    <subcellularLocation>
        <location evidence="5">Endoplasmic reticulum</location>
    </subcellularLocation>
    <subcellularLocation>
        <location evidence="3">Mitochondrion</location>
    </subcellularLocation>
    <subcellularLocation>
        <location evidence="2">Nucleus membrane</location>
    </subcellularLocation>
</comment>
<dbReference type="eggNOG" id="KOG4728">
    <property type="taxonomic scope" value="Eukaryota"/>
</dbReference>
<evidence type="ECO:0000256" key="3">
    <source>
        <dbReference type="ARBA" id="ARBA00004173"/>
    </source>
</evidence>
<evidence type="ECO:0000256" key="16">
    <source>
        <dbReference type="ARBA" id="ARBA00023242"/>
    </source>
</evidence>
<dbReference type="Proteomes" id="UP000886700">
    <property type="component" value="Unplaced"/>
</dbReference>
<evidence type="ECO:0000256" key="5">
    <source>
        <dbReference type="ARBA" id="ARBA00004240"/>
    </source>
</evidence>
<protein>
    <recommendedName>
        <fullName evidence="18">Bcl-2-like protein 10</fullName>
    </recommendedName>
    <alternativeName>
        <fullName evidence="19">Anti-apoptotic protein Boo</fullName>
    </alternativeName>
    <alternativeName>
        <fullName evidence="20">Apoptosis regulator Bcl-B</fullName>
    </alternativeName>
</protein>
<dbReference type="GO" id="GO:0051400">
    <property type="term" value="F:BH domain binding"/>
    <property type="evidence" value="ECO:0007669"/>
    <property type="project" value="TreeGrafter"/>
</dbReference>
<feature type="transmembrane region" description="Helical" evidence="21">
    <location>
        <begin position="156"/>
        <end position="178"/>
    </location>
</feature>
<comment type="function">
    <text evidence="17">Promotes cell survival by suppressing apoptosis induced by BAX but not BAK. Increases binding of AHCYL1/IRBIT to ITPR1. Reduces ITPR1-mediated calcium release from the endoplasmic reticulum cooperatively with AHCYL1/IRBIT under normal cellular conditions. Under apoptotic stress conditions, dissociates from ITPR1 and is displaced from mitochondria-associated endoplasmic reticulum membranes, leading to increased Ca(2+) transfer to mitochondria which promotes apoptosis. Required for the correct formation of the microtubule organizing center during oocyte cell division, potentially via regulation of protein abundance and localization of other microtubule organizing center components such as AURKA and TPX2.</text>
</comment>
<dbReference type="KEGG" id="maua:101826008"/>
<evidence type="ECO:0000256" key="21">
    <source>
        <dbReference type="SAM" id="Phobius"/>
    </source>
</evidence>
<keyword evidence="14 21" id="KW-0472">Membrane</keyword>
<gene>
    <name evidence="24" type="primary">Bcl2l10</name>
</gene>
<organism evidence="23 24">
    <name type="scientific">Mesocricetus auratus</name>
    <name type="common">Golden hamster</name>
    <dbReference type="NCBI Taxonomy" id="10036"/>
    <lineage>
        <taxon>Eukaryota</taxon>
        <taxon>Metazoa</taxon>
        <taxon>Chordata</taxon>
        <taxon>Craniata</taxon>
        <taxon>Vertebrata</taxon>
        <taxon>Euteleostomi</taxon>
        <taxon>Mammalia</taxon>
        <taxon>Eutheria</taxon>
        <taxon>Euarchontoglires</taxon>
        <taxon>Glires</taxon>
        <taxon>Rodentia</taxon>
        <taxon>Myomorpha</taxon>
        <taxon>Muroidea</taxon>
        <taxon>Cricetidae</taxon>
        <taxon>Cricetinae</taxon>
        <taxon>Mesocricetus</taxon>
    </lineage>
</organism>
<sequence length="182" mass="20760">MADPLRVRTRLLLTDYLTFCAREPGDPEPPPTSAEAALLRSVAEQIQQQHHFFFSSFVGYQGNRVELMTQMVDAVLPDGQDLNWGRLVLLLAFAGTIVSQEQRNRLKDKMKVLQDCQLIVALLCNRLLRRHRSWLEAQGGWDGFCVIFGSPLPLDFWSTLLIKTFLSCVIATAILFVWKRLL</sequence>
<dbReference type="PROSITE" id="PS50062">
    <property type="entry name" value="BCL2_FAMILY"/>
    <property type="match status" value="1"/>
</dbReference>
<dbReference type="InterPro" id="IPR026298">
    <property type="entry name" value="Bcl-2_fam"/>
</dbReference>
<evidence type="ECO:0000256" key="13">
    <source>
        <dbReference type="ARBA" id="ARBA00023128"/>
    </source>
</evidence>
<feature type="domain" description="Bcl-2 Bcl-2 homology region 1-3" evidence="22">
    <location>
        <begin position="39"/>
        <end position="141"/>
    </location>
</feature>
<dbReference type="OrthoDB" id="8856583at2759"/>
<evidence type="ECO:0000256" key="4">
    <source>
        <dbReference type="ARBA" id="ARBA00004186"/>
    </source>
</evidence>
<dbReference type="AlphaFoldDB" id="A0A1U7QVA0"/>
<dbReference type="PROSITE" id="PS01258">
    <property type="entry name" value="BH2"/>
    <property type="match status" value="1"/>
</dbReference>
<keyword evidence="10" id="KW-0256">Endoplasmic reticulum</keyword>
<evidence type="ECO:0000313" key="24">
    <source>
        <dbReference type="RefSeq" id="XP_005073785.1"/>
    </source>
</evidence>
<dbReference type="PANTHER" id="PTHR11256">
    <property type="entry name" value="BCL-2 RELATED"/>
    <property type="match status" value="1"/>
</dbReference>
<dbReference type="GO" id="GO:0001836">
    <property type="term" value="P:release of cytochrome c from mitochondria"/>
    <property type="evidence" value="ECO:0007669"/>
    <property type="project" value="TreeGrafter"/>
</dbReference>
<dbReference type="STRING" id="10036.ENSMAUP00000005530"/>
<dbReference type="GO" id="GO:0005783">
    <property type="term" value="C:endoplasmic reticulum"/>
    <property type="evidence" value="ECO:0007669"/>
    <property type="project" value="UniProtKB-SubCell"/>
</dbReference>
<dbReference type="GO" id="GO:0031965">
    <property type="term" value="C:nuclear membrane"/>
    <property type="evidence" value="ECO:0007669"/>
    <property type="project" value="UniProtKB-SubCell"/>
</dbReference>
<keyword evidence="11" id="KW-0832">Ubl conjugation</keyword>
<proteinExistence type="inferred from homology"/>
<dbReference type="SMART" id="SM00337">
    <property type="entry name" value="BCL"/>
    <property type="match status" value="1"/>
</dbReference>
<dbReference type="Pfam" id="PF00452">
    <property type="entry name" value="Bcl-2"/>
    <property type="match status" value="1"/>
</dbReference>
<dbReference type="GO" id="GO:0097192">
    <property type="term" value="P:extrinsic apoptotic signaling pathway in absence of ligand"/>
    <property type="evidence" value="ECO:0007669"/>
    <property type="project" value="TreeGrafter"/>
</dbReference>
<evidence type="ECO:0000256" key="14">
    <source>
        <dbReference type="ARBA" id="ARBA00023136"/>
    </source>
</evidence>
<keyword evidence="12 21" id="KW-1133">Transmembrane helix</keyword>
<evidence type="ECO:0000256" key="6">
    <source>
        <dbReference type="ARBA" id="ARBA00009458"/>
    </source>
</evidence>
<evidence type="ECO:0000256" key="18">
    <source>
        <dbReference type="ARBA" id="ARBA00067191"/>
    </source>
</evidence>
<dbReference type="GO" id="GO:0005819">
    <property type="term" value="C:spindle"/>
    <property type="evidence" value="ECO:0007669"/>
    <property type="project" value="UniProtKB-SubCell"/>
</dbReference>